<comment type="caution">
    <text evidence="1">The sequence shown here is derived from an EMBL/GenBank/DDBJ whole genome shotgun (WGS) entry which is preliminary data.</text>
</comment>
<feature type="non-terminal residue" evidence="1">
    <location>
        <position position="1"/>
    </location>
</feature>
<dbReference type="EMBL" id="ADVL01000956">
    <property type="protein sequence ID" value="EFH09123.1"/>
    <property type="molecule type" value="Genomic_DNA"/>
</dbReference>
<dbReference type="AlphaFoldDB" id="D5RU98"/>
<keyword evidence="2" id="KW-1185">Reference proteome</keyword>
<proteinExistence type="predicted"/>
<dbReference type="Proteomes" id="UP000005324">
    <property type="component" value="Unassembled WGS sequence"/>
</dbReference>
<name>D5RU98_9PROT</name>
<gene>
    <name evidence="1" type="ORF">HMPREF0731_4660</name>
</gene>
<evidence type="ECO:0000313" key="1">
    <source>
        <dbReference type="EMBL" id="EFH09123.1"/>
    </source>
</evidence>
<dbReference type="HOGENOM" id="CLU_2818785_0_0_5"/>
<accession>D5RU98</accession>
<reference evidence="1 2" key="1">
    <citation type="submission" date="2010-04" db="EMBL/GenBank/DDBJ databases">
        <authorList>
            <person name="Qin X."/>
            <person name="Bachman B."/>
            <person name="Battles P."/>
            <person name="Bell A."/>
            <person name="Bess C."/>
            <person name="Bickham C."/>
            <person name="Chaboub L."/>
            <person name="Chen D."/>
            <person name="Coyle M."/>
            <person name="Deiros D.R."/>
            <person name="Dinh H."/>
            <person name="Forbes L."/>
            <person name="Fowler G."/>
            <person name="Francisco L."/>
            <person name="Fu Q."/>
            <person name="Gubbala S."/>
            <person name="Hale W."/>
            <person name="Han Y."/>
            <person name="Hemphill L."/>
            <person name="Highlander S.K."/>
            <person name="Hirani K."/>
            <person name="Hogues M."/>
            <person name="Jackson L."/>
            <person name="Jakkamsetti A."/>
            <person name="Javaid M."/>
            <person name="Jiang H."/>
            <person name="Korchina V."/>
            <person name="Kovar C."/>
            <person name="Lara F."/>
            <person name="Lee S."/>
            <person name="Mata R."/>
            <person name="Mathew T."/>
            <person name="Moen C."/>
            <person name="Morales K."/>
            <person name="Munidasa M."/>
            <person name="Nazareth L."/>
            <person name="Ngo R."/>
            <person name="Nguyen L."/>
            <person name="Okwuonu G."/>
            <person name="Ongeri F."/>
            <person name="Patil S."/>
            <person name="Petrosino J."/>
            <person name="Pham C."/>
            <person name="Pham P."/>
            <person name="Pu L.-L."/>
            <person name="Puazo M."/>
            <person name="Raj R."/>
            <person name="Reid J."/>
            <person name="Rouhana J."/>
            <person name="Saada N."/>
            <person name="Shang Y."/>
            <person name="Simmons D."/>
            <person name="Thornton R."/>
            <person name="Warren J."/>
            <person name="Weissenberger G."/>
            <person name="Zhang J."/>
            <person name="Zhang L."/>
            <person name="Zhou C."/>
            <person name="Zhu D."/>
            <person name="Muzny D."/>
            <person name="Worley K."/>
            <person name="Gibbs R."/>
        </authorList>
    </citation>
    <scope>NUCLEOTIDE SEQUENCE [LARGE SCALE GENOMIC DNA]</scope>
    <source>
        <strain evidence="1 2">ATCC 49957</strain>
    </source>
</reference>
<sequence length="66" mass="6730">AGGAALAGEAGEAGAPVDQAMIDLAMVSGQISVSSLNSLTDLVEKYPEETLAVVRRWLSPEEAAKS</sequence>
<organism evidence="1 2">
    <name type="scientific">Pseudoroseomonas cervicalis ATCC 49957</name>
    <dbReference type="NCBI Taxonomy" id="525371"/>
    <lineage>
        <taxon>Bacteria</taxon>
        <taxon>Pseudomonadati</taxon>
        <taxon>Pseudomonadota</taxon>
        <taxon>Alphaproteobacteria</taxon>
        <taxon>Acetobacterales</taxon>
        <taxon>Roseomonadaceae</taxon>
        <taxon>Roseomonas</taxon>
    </lineage>
</organism>
<evidence type="ECO:0000313" key="2">
    <source>
        <dbReference type="Proteomes" id="UP000005324"/>
    </source>
</evidence>
<protein>
    <submittedName>
        <fullName evidence="1">Uncharacterized protein</fullName>
    </submittedName>
</protein>